<dbReference type="InterPro" id="IPR041685">
    <property type="entry name" value="AAA_GajA/Old/RecF-like"/>
</dbReference>
<evidence type="ECO:0000259" key="1">
    <source>
        <dbReference type="Pfam" id="PF13175"/>
    </source>
</evidence>
<organism evidence="2 3">
    <name type="scientific">Thermococcus piezophilus</name>
    <dbReference type="NCBI Taxonomy" id="1712654"/>
    <lineage>
        <taxon>Archaea</taxon>
        <taxon>Methanobacteriati</taxon>
        <taxon>Methanobacteriota</taxon>
        <taxon>Thermococci</taxon>
        <taxon>Thermococcales</taxon>
        <taxon>Thermococcaceae</taxon>
        <taxon>Thermococcus</taxon>
    </lineage>
</organism>
<dbReference type="AlphaFoldDB" id="A0A172WJC9"/>
<dbReference type="KEGG" id="tpie:A7C91_09645"/>
<dbReference type="PANTHER" id="PTHR43581:SF2">
    <property type="entry name" value="EXCINUCLEASE ATPASE SUBUNIT"/>
    <property type="match status" value="1"/>
</dbReference>
<dbReference type="Proteomes" id="UP000076969">
    <property type="component" value="Chromosome"/>
</dbReference>
<accession>A0A172WJC9</accession>
<dbReference type="InterPro" id="IPR027417">
    <property type="entry name" value="P-loop_NTPase"/>
</dbReference>
<feature type="domain" description="Endonuclease GajA/Old nuclease/RecF-like AAA" evidence="1">
    <location>
        <begin position="4"/>
        <end position="62"/>
    </location>
</feature>
<evidence type="ECO:0000313" key="3">
    <source>
        <dbReference type="Proteomes" id="UP000076969"/>
    </source>
</evidence>
<reference evidence="3" key="1">
    <citation type="journal article" date="2016" name="Syst. Appl. Microbiol.">
        <title>Thermococcus piezophilus sp. nov., a novel hyperthermophilic and piezophilic archaeon with a broad pressure range for growth, isolated from a deepest hydrothermal vent at the Mid-Cayman Rise.</title>
        <authorList>
            <person name="Dalmasso C."/>
            <person name="Oger P."/>
            <person name="Selva G."/>
            <person name="Courtine D."/>
            <person name="L'Haridon S."/>
            <person name="Garlaschelli A."/>
            <person name="Roussel E."/>
            <person name="Miyazaki J."/>
            <person name="Reveillaud J."/>
            <person name="Jebbar M."/>
            <person name="Takai K."/>
            <person name="Maignien L."/>
            <person name="Alain K."/>
        </authorList>
    </citation>
    <scope>NUCLEOTIDE SEQUENCE [LARGE SCALE GENOMIC DNA]</scope>
    <source>
        <strain evidence="3">CDGS</strain>
    </source>
</reference>
<name>A0A172WJC9_9EURY</name>
<dbReference type="EMBL" id="CP015520">
    <property type="protein sequence ID" value="ANF23395.1"/>
    <property type="molecule type" value="Genomic_DNA"/>
</dbReference>
<dbReference type="OrthoDB" id="25344at2157"/>
<dbReference type="InterPro" id="IPR051396">
    <property type="entry name" value="Bact_Antivir_Def_Nuclease"/>
</dbReference>
<sequence length="223" mass="25807">MYLVSLLEAYLKLSHVPRAIFIFEEPEIYLHPELQKKMARILYELPRRTGNQVFFSTHSPMLLQHFDISNVKHVYMSSGSTKIKEAKLSQILSDLGYSTVDIIHKEFVIIVEGPDDTRRITEILSKFTGWNPHEVKKRIYFLEARGSKNIAAYATLRFMGITELKDNFAIILDSDKISPKKLKERLINVYKQNTGMGKRKLVTISLFLSIPPLKTISLIMRYS</sequence>
<dbReference type="PANTHER" id="PTHR43581">
    <property type="entry name" value="ATP/GTP PHOSPHATASE"/>
    <property type="match status" value="1"/>
</dbReference>
<keyword evidence="3" id="KW-1185">Reference proteome</keyword>
<proteinExistence type="predicted"/>
<gene>
    <name evidence="2" type="ORF">A7C91_09645</name>
</gene>
<protein>
    <recommendedName>
        <fullName evidence="1">Endonuclease GajA/Old nuclease/RecF-like AAA domain-containing protein</fullName>
    </recommendedName>
</protein>
<dbReference type="Gene3D" id="3.40.50.300">
    <property type="entry name" value="P-loop containing nucleotide triphosphate hydrolases"/>
    <property type="match status" value="1"/>
</dbReference>
<dbReference type="Pfam" id="PF13175">
    <property type="entry name" value="AAA_15"/>
    <property type="match status" value="1"/>
</dbReference>
<dbReference type="SUPFAM" id="SSF52540">
    <property type="entry name" value="P-loop containing nucleoside triphosphate hydrolases"/>
    <property type="match status" value="1"/>
</dbReference>
<evidence type="ECO:0000313" key="2">
    <source>
        <dbReference type="EMBL" id="ANF23395.1"/>
    </source>
</evidence>